<dbReference type="EMBL" id="VZPX01000004">
    <property type="protein sequence ID" value="KAB0482381.1"/>
    <property type="molecule type" value="Genomic_DNA"/>
</dbReference>
<dbReference type="Proteomes" id="UP000423756">
    <property type="component" value="Unassembled WGS sequence"/>
</dbReference>
<dbReference type="RefSeq" id="WP_137406642.1">
    <property type="nucleotide sequence ID" value="NZ_AP025467.1"/>
</dbReference>
<dbReference type="GeneID" id="77344804"/>
<gene>
    <name evidence="2" type="ORF">F7Q91_02960</name>
</gene>
<comment type="caution">
    <text evidence="2">The sequence shown here is derived from an EMBL/GenBank/DDBJ whole genome shotgun (WGS) entry which is preliminary data.</text>
</comment>
<sequence>MSNAMGYGNSGKRRRGGGNIEPVQISAVAEKSLDAAATSGKSKLEIVIDGQAVLFELYTIKHKDIESTSYVSDCNIRDQKIINKLSLQGIIKELENGQLSPAISYIDEQGKFEVMNGSQRRSGCFHKGMDFITWGTTTKISNEAKANISKSSNYVKPNSLYERGESWLAMQTKGKKIAEIAKEEDVDRKIIRAGIAVRQFPDFIIEVIPSTPDLGRPLIESLAPIVLLDDSVFTTKLEGYCVSLKDTVLNLRNGDDQPSSANKLIASKLFDFHKQYFEDQKSKIENPTAQTPVVVKQKLGDGSQVKIKHDSSKKSLNLTISEIPDERLSELKVMLGKWGIEFD</sequence>
<protein>
    <recommendedName>
        <fullName evidence="4">ParB/Sulfiredoxin domain-containing protein</fullName>
    </recommendedName>
</protein>
<accession>A0A7V7TIC2</accession>
<evidence type="ECO:0000256" key="1">
    <source>
        <dbReference type="ARBA" id="ARBA00023125"/>
    </source>
</evidence>
<keyword evidence="1" id="KW-0238">DNA-binding</keyword>
<organism evidence="2 3">
    <name type="scientific">Vibrio chagasii</name>
    <dbReference type="NCBI Taxonomy" id="170679"/>
    <lineage>
        <taxon>Bacteria</taxon>
        <taxon>Pseudomonadati</taxon>
        <taxon>Pseudomonadota</taxon>
        <taxon>Gammaproteobacteria</taxon>
        <taxon>Vibrionales</taxon>
        <taxon>Vibrionaceae</taxon>
        <taxon>Vibrio</taxon>
    </lineage>
</organism>
<dbReference type="PANTHER" id="PTHR38973:SF1">
    <property type="entry name" value="PLASMID PARTITION PROTEIN B"/>
    <property type="match status" value="1"/>
</dbReference>
<reference evidence="2 3" key="1">
    <citation type="submission" date="2019-09" db="EMBL/GenBank/DDBJ databases">
        <title>Draft genome sequences of 48 bacterial type strains from the CCUG.</title>
        <authorList>
            <person name="Tunovic T."/>
            <person name="Pineiro-Iglesias B."/>
            <person name="Unosson C."/>
            <person name="Inganas E."/>
            <person name="Ohlen M."/>
            <person name="Cardew S."/>
            <person name="Jensie-Markopoulos S."/>
            <person name="Salva-Serra F."/>
            <person name="Jaen-Luchoro D."/>
            <person name="Karlsson R."/>
            <person name="Svensson-Stadler L."/>
            <person name="Chun J."/>
            <person name="Moore E."/>
        </authorList>
    </citation>
    <scope>NUCLEOTIDE SEQUENCE [LARGE SCALE GENOMIC DNA]</scope>
    <source>
        <strain evidence="2 3">CCUG 48643</strain>
    </source>
</reference>
<dbReference type="GO" id="GO:0003677">
    <property type="term" value="F:DNA binding"/>
    <property type="evidence" value="ECO:0007669"/>
    <property type="project" value="UniProtKB-KW"/>
</dbReference>
<dbReference type="AlphaFoldDB" id="A0A7V7TIC2"/>
<name>A0A7V7TIC2_9VIBR</name>
<evidence type="ECO:0000313" key="2">
    <source>
        <dbReference type="EMBL" id="KAB0482381.1"/>
    </source>
</evidence>
<evidence type="ECO:0000313" key="3">
    <source>
        <dbReference type="Proteomes" id="UP000423756"/>
    </source>
</evidence>
<dbReference type="PANTHER" id="PTHR38973">
    <property type="entry name" value="PLASMID PARTITIONING CONTROL PROTEIN-RELATED"/>
    <property type="match status" value="1"/>
</dbReference>
<proteinExistence type="predicted"/>
<dbReference type="Gene3D" id="1.10.10.2830">
    <property type="match status" value="1"/>
</dbReference>
<evidence type="ECO:0008006" key="4">
    <source>
        <dbReference type="Google" id="ProtNLM"/>
    </source>
</evidence>